<evidence type="ECO:0000313" key="4">
    <source>
        <dbReference type="Proteomes" id="UP000007151"/>
    </source>
</evidence>
<accession>A0A212FF59</accession>
<evidence type="ECO:0000313" key="3">
    <source>
        <dbReference type="EMBL" id="OWR52368.1"/>
    </source>
</evidence>
<comment type="caution">
    <text evidence="3">The sequence shown here is derived from an EMBL/GenBank/DDBJ whole genome shotgun (WGS) entry which is preliminary data.</text>
</comment>
<feature type="chain" id="PRO_5012532832" evidence="2">
    <location>
        <begin position="17"/>
        <end position="121"/>
    </location>
</feature>
<evidence type="ECO:0000256" key="2">
    <source>
        <dbReference type="SAM" id="SignalP"/>
    </source>
</evidence>
<dbReference type="KEGG" id="dpl:KGM_209372"/>
<name>A0A212FF59_DANPL</name>
<dbReference type="InParanoid" id="A0A212FF59"/>
<reference evidence="3 4" key="1">
    <citation type="journal article" date="2011" name="Cell">
        <title>The monarch butterfly genome yields insights into long-distance migration.</title>
        <authorList>
            <person name="Zhan S."/>
            <person name="Merlin C."/>
            <person name="Boore J.L."/>
            <person name="Reppert S.M."/>
        </authorList>
    </citation>
    <scope>NUCLEOTIDE SEQUENCE [LARGE SCALE GENOMIC DNA]</scope>
    <source>
        <strain evidence="3">F-2</strain>
    </source>
</reference>
<proteinExistence type="predicted"/>
<keyword evidence="2" id="KW-0732">Signal</keyword>
<dbReference type="eggNOG" id="ENOG502T7F6">
    <property type="taxonomic scope" value="Eukaryota"/>
</dbReference>
<sequence>MSVCAVLLSIVCCINSTVWVHRQWMDGRMKEVMLKVRSKFKRSEKYKEFHRTREIRNALLKEVVVTDIPLQLRESVLNMCDNMNENIGKKRRYRRSDLGSQISLQTGENVPLKDPEADNSD</sequence>
<feature type="compositionally biased region" description="Polar residues" evidence="1">
    <location>
        <begin position="98"/>
        <end position="108"/>
    </location>
</feature>
<feature type="signal peptide" evidence="2">
    <location>
        <begin position="1"/>
        <end position="16"/>
    </location>
</feature>
<feature type="region of interest" description="Disordered" evidence="1">
    <location>
        <begin position="92"/>
        <end position="121"/>
    </location>
</feature>
<organism evidence="3 4">
    <name type="scientific">Danaus plexippus plexippus</name>
    <dbReference type="NCBI Taxonomy" id="278856"/>
    <lineage>
        <taxon>Eukaryota</taxon>
        <taxon>Metazoa</taxon>
        <taxon>Ecdysozoa</taxon>
        <taxon>Arthropoda</taxon>
        <taxon>Hexapoda</taxon>
        <taxon>Insecta</taxon>
        <taxon>Pterygota</taxon>
        <taxon>Neoptera</taxon>
        <taxon>Endopterygota</taxon>
        <taxon>Lepidoptera</taxon>
        <taxon>Glossata</taxon>
        <taxon>Ditrysia</taxon>
        <taxon>Papilionoidea</taxon>
        <taxon>Nymphalidae</taxon>
        <taxon>Danainae</taxon>
        <taxon>Danaini</taxon>
        <taxon>Danaina</taxon>
        <taxon>Danaus</taxon>
        <taxon>Danaus</taxon>
    </lineage>
</organism>
<dbReference type="EMBL" id="AGBW02008849">
    <property type="protein sequence ID" value="OWR52368.1"/>
    <property type="molecule type" value="Genomic_DNA"/>
</dbReference>
<gene>
    <name evidence="3" type="ORF">KGM_209372</name>
</gene>
<protein>
    <submittedName>
        <fullName evidence="3">Uncharacterized protein</fullName>
    </submittedName>
</protein>
<evidence type="ECO:0000256" key="1">
    <source>
        <dbReference type="SAM" id="MobiDB-lite"/>
    </source>
</evidence>
<dbReference type="AlphaFoldDB" id="A0A212FF59"/>
<dbReference type="Proteomes" id="UP000007151">
    <property type="component" value="Unassembled WGS sequence"/>
</dbReference>
<keyword evidence="4" id="KW-1185">Reference proteome</keyword>
<feature type="compositionally biased region" description="Basic and acidic residues" evidence="1">
    <location>
        <begin position="111"/>
        <end position="121"/>
    </location>
</feature>